<dbReference type="Gene3D" id="1.25.40.120">
    <property type="entry name" value="Protein prenylyltransferase"/>
    <property type="match status" value="1"/>
</dbReference>
<dbReference type="Proteomes" id="UP000807469">
    <property type="component" value="Unassembled WGS sequence"/>
</dbReference>
<dbReference type="OrthoDB" id="1924260at2759"/>
<protein>
    <recommendedName>
        <fullName evidence="7">Protein prenylyltransferase</fullName>
    </recommendedName>
</protein>
<dbReference type="PANTHER" id="PTHR11129">
    <property type="entry name" value="PROTEIN FARNESYLTRANSFERASE ALPHA SUBUNIT/RAB GERANYLGERANYL TRANSFERASE ALPHA SUBUNIT"/>
    <property type="match status" value="1"/>
</dbReference>
<dbReference type="GO" id="GO:0005737">
    <property type="term" value="C:cytoplasm"/>
    <property type="evidence" value="ECO:0007669"/>
    <property type="project" value="TreeGrafter"/>
</dbReference>
<evidence type="ECO:0000256" key="3">
    <source>
        <dbReference type="ARBA" id="ARBA00022679"/>
    </source>
</evidence>
<sequence>MSEWKDLVFLLSDLLQGQLASIEVLPGGLEEWEGIEVPPEAEKPSSRFPFVLVEGNLGIPKKVLYAVYMAAVNIPWRSSDARAANAATSIIILLNPAHQTALNHRKHLIRDGQLDAAKELLFTEHSARGSPEFGKQSMIWDHRRWCFGQIYGIIGSAVRVPYLMHWASSDEAQIFPRMNPSAIQHELDILEKTCEAYPRNYHGWSHWHLMINICFASIHLSEDSATKRRFFGIIEQAYTRLGSWVERHVGDYSAMHQRCLTQTLIEHLTRIELFTTDIANTNTLTVFALADHAESLVIAYPAHESVWMYLRVSMARLSPESRAEIRERVRNRSVSQRNFHLRLFEDWCSRPRGNTIHEEV</sequence>
<keyword evidence="3" id="KW-0808">Transferase</keyword>
<gene>
    <name evidence="5" type="ORF">BDN70DRAFT_846899</name>
</gene>
<evidence type="ECO:0000313" key="5">
    <source>
        <dbReference type="EMBL" id="KAF9485970.1"/>
    </source>
</evidence>
<keyword evidence="6" id="KW-1185">Reference proteome</keyword>
<accession>A0A9P5ZG11</accession>
<evidence type="ECO:0000256" key="4">
    <source>
        <dbReference type="ARBA" id="ARBA00022737"/>
    </source>
</evidence>
<dbReference type="AlphaFoldDB" id="A0A9P5ZG11"/>
<comment type="similarity">
    <text evidence="1">Belongs to the protein prenyltransferase subunit alpha family.</text>
</comment>
<evidence type="ECO:0000256" key="1">
    <source>
        <dbReference type="ARBA" id="ARBA00006734"/>
    </source>
</evidence>
<keyword evidence="2" id="KW-0637">Prenyltransferase</keyword>
<reference evidence="5" key="1">
    <citation type="submission" date="2020-11" db="EMBL/GenBank/DDBJ databases">
        <authorList>
            <consortium name="DOE Joint Genome Institute"/>
            <person name="Ahrendt S."/>
            <person name="Riley R."/>
            <person name="Andreopoulos W."/>
            <person name="Labutti K."/>
            <person name="Pangilinan J."/>
            <person name="Ruiz-Duenas F.J."/>
            <person name="Barrasa J.M."/>
            <person name="Sanchez-Garcia M."/>
            <person name="Camarero S."/>
            <person name="Miyauchi S."/>
            <person name="Serrano A."/>
            <person name="Linde D."/>
            <person name="Babiker R."/>
            <person name="Drula E."/>
            <person name="Ayuso-Fernandez I."/>
            <person name="Pacheco R."/>
            <person name="Padilla G."/>
            <person name="Ferreira P."/>
            <person name="Barriuso J."/>
            <person name="Kellner H."/>
            <person name="Castanera R."/>
            <person name="Alfaro M."/>
            <person name="Ramirez L."/>
            <person name="Pisabarro A.G."/>
            <person name="Kuo A."/>
            <person name="Tritt A."/>
            <person name="Lipzen A."/>
            <person name="He G."/>
            <person name="Yan M."/>
            <person name="Ng V."/>
            <person name="Cullen D."/>
            <person name="Martin F."/>
            <person name="Rosso M.-N."/>
            <person name="Henrissat B."/>
            <person name="Hibbett D."/>
            <person name="Martinez A.T."/>
            <person name="Grigoriev I.V."/>
        </authorList>
    </citation>
    <scope>NUCLEOTIDE SEQUENCE</scope>
    <source>
        <strain evidence="5">CIRM-BRFM 674</strain>
    </source>
</reference>
<evidence type="ECO:0000256" key="2">
    <source>
        <dbReference type="ARBA" id="ARBA00022602"/>
    </source>
</evidence>
<dbReference type="EMBL" id="MU155132">
    <property type="protein sequence ID" value="KAF9485970.1"/>
    <property type="molecule type" value="Genomic_DNA"/>
</dbReference>
<dbReference type="PANTHER" id="PTHR11129:SF3">
    <property type="entry name" value="PROTEIN PRENYLTRANSFERASE ALPHA SUBUNIT REPEAT-CONTAINING PROTEIN 1"/>
    <property type="match status" value="1"/>
</dbReference>
<evidence type="ECO:0008006" key="7">
    <source>
        <dbReference type="Google" id="ProtNLM"/>
    </source>
</evidence>
<keyword evidence="4" id="KW-0677">Repeat</keyword>
<proteinExistence type="inferred from homology"/>
<evidence type="ECO:0000313" key="6">
    <source>
        <dbReference type="Proteomes" id="UP000807469"/>
    </source>
</evidence>
<name>A0A9P5ZG11_9AGAR</name>
<dbReference type="InterPro" id="IPR002088">
    <property type="entry name" value="Prenyl_trans_a"/>
</dbReference>
<dbReference type="SUPFAM" id="SSF48439">
    <property type="entry name" value="Protein prenylyltransferase"/>
    <property type="match status" value="1"/>
</dbReference>
<dbReference type="GO" id="GO:0008318">
    <property type="term" value="F:protein prenyltransferase activity"/>
    <property type="evidence" value="ECO:0007669"/>
    <property type="project" value="InterPro"/>
</dbReference>
<dbReference type="Pfam" id="PF01239">
    <property type="entry name" value="PPTA"/>
    <property type="match status" value="1"/>
</dbReference>
<comment type="caution">
    <text evidence="5">The sequence shown here is derived from an EMBL/GenBank/DDBJ whole genome shotgun (WGS) entry which is preliminary data.</text>
</comment>
<organism evidence="5 6">
    <name type="scientific">Pholiota conissans</name>
    <dbReference type="NCBI Taxonomy" id="109636"/>
    <lineage>
        <taxon>Eukaryota</taxon>
        <taxon>Fungi</taxon>
        <taxon>Dikarya</taxon>
        <taxon>Basidiomycota</taxon>
        <taxon>Agaricomycotina</taxon>
        <taxon>Agaricomycetes</taxon>
        <taxon>Agaricomycetidae</taxon>
        <taxon>Agaricales</taxon>
        <taxon>Agaricineae</taxon>
        <taxon>Strophariaceae</taxon>
        <taxon>Pholiota</taxon>
    </lineage>
</organism>